<name>A0A7S6UG92_9GAMM</name>
<dbReference type="RefSeq" id="WP_193985527.1">
    <property type="nucleotide sequence ID" value="NZ_CP063656.1"/>
</dbReference>
<dbReference type="AlphaFoldDB" id="A0A7S6UG92"/>
<dbReference type="EMBL" id="CP063656">
    <property type="protein sequence ID" value="QOW19733.1"/>
    <property type="molecule type" value="Genomic_DNA"/>
</dbReference>
<reference evidence="3 4" key="1">
    <citation type="submission" date="2020-10" db="EMBL/GenBank/DDBJ databases">
        <title>complete genome sequencing of Lysobacter sp. H21R20.</title>
        <authorList>
            <person name="Bae J.-W."/>
            <person name="Lee S.-Y."/>
        </authorList>
    </citation>
    <scope>NUCLEOTIDE SEQUENCE [LARGE SCALE GENOMIC DNA]</scope>
    <source>
        <strain evidence="3 4">H21R20</strain>
    </source>
</reference>
<accession>A0A7S6UG92</accession>
<keyword evidence="2" id="KW-0732">Signal</keyword>
<dbReference type="Pfam" id="PF19577">
    <property type="entry name" value="DcaP"/>
    <property type="match status" value="1"/>
</dbReference>
<dbReference type="Proteomes" id="UP000594059">
    <property type="component" value="Chromosome"/>
</dbReference>
<feature type="signal peptide" evidence="2">
    <location>
        <begin position="1"/>
        <end position="37"/>
    </location>
</feature>
<evidence type="ECO:0000313" key="4">
    <source>
        <dbReference type="Proteomes" id="UP000594059"/>
    </source>
</evidence>
<sequence>MPRSNRAGTTGASTQWRRRPLAAALLVALLAPGVALAQTDREQALEARVAELERLVEQMLAQQSLADADTTRQGTMPVPASQPVAAALPAKPAQTAPIQTTTITPQANPGTRFTVGGMIRVDAMSTSTSDGEIAKSTAGRDFYVPGAIPVGGDGGDAYLDSHVKFSRLWFDASTELDSGDKLGARFELDFFGGSLGNTAATNTYGATIRHAYLTWNRLLVGQTWSNFMDTAALLDSVDFVGPTDAVVFVRQPQIRYTSGPFSVSLENPETTVQPFGGGPRVISGDNSVPDLVARYTGKGDWGHFSVAGMARQLKHEPVAGSAESSTGFAASVSGLVKLGDSTDLRYQVTGGEGFGRYIGLATVQQDAMVDASGNLDALGGWAAYAGLRHAFSPQLRGNLYYARSQWDNRTDLTGLGVTRRVHSAHANLIWSPVPKLDLGIEAIWGERTLESGTDGELVRLHTLARYTF</sequence>
<feature type="chain" id="PRO_5032913757" description="Porin" evidence="2">
    <location>
        <begin position="38"/>
        <end position="468"/>
    </location>
</feature>
<feature type="coiled-coil region" evidence="1">
    <location>
        <begin position="35"/>
        <end position="62"/>
    </location>
</feature>
<dbReference type="InterPro" id="IPR045748">
    <property type="entry name" value="DcaP"/>
</dbReference>
<organism evidence="3 4">
    <name type="scientific">Novilysobacter ciconiae</name>
    <dbReference type="NCBI Taxonomy" id="2781022"/>
    <lineage>
        <taxon>Bacteria</taxon>
        <taxon>Pseudomonadati</taxon>
        <taxon>Pseudomonadota</taxon>
        <taxon>Gammaproteobacteria</taxon>
        <taxon>Lysobacterales</taxon>
        <taxon>Lysobacteraceae</taxon>
        <taxon>Novilysobacter</taxon>
    </lineage>
</organism>
<evidence type="ECO:0008006" key="5">
    <source>
        <dbReference type="Google" id="ProtNLM"/>
    </source>
</evidence>
<evidence type="ECO:0000256" key="1">
    <source>
        <dbReference type="SAM" id="Coils"/>
    </source>
</evidence>
<dbReference type="KEGG" id="lcic:INQ41_01230"/>
<proteinExistence type="predicted"/>
<keyword evidence="4" id="KW-1185">Reference proteome</keyword>
<evidence type="ECO:0000256" key="2">
    <source>
        <dbReference type="SAM" id="SignalP"/>
    </source>
</evidence>
<keyword evidence="1" id="KW-0175">Coiled coil</keyword>
<evidence type="ECO:0000313" key="3">
    <source>
        <dbReference type="EMBL" id="QOW19733.1"/>
    </source>
</evidence>
<protein>
    <recommendedName>
        <fullName evidence="5">Porin</fullName>
    </recommendedName>
</protein>
<gene>
    <name evidence="3" type="ORF">INQ41_01230</name>
</gene>
<dbReference type="SUPFAM" id="SSF56935">
    <property type="entry name" value="Porins"/>
    <property type="match status" value="1"/>
</dbReference>